<reference evidence="2 3" key="1">
    <citation type="journal article" date="2016" name="Nat. Commun.">
        <title>Extremotolerant tardigrade genome and improved radiotolerance of human cultured cells by tardigrade-unique protein.</title>
        <authorList>
            <person name="Hashimoto T."/>
            <person name="Horikawa D.D."/>
            <person name="Saito Y."/>
            <person name="Kuwahara H."/>
            <person name="Kozuka-Hata H."/>
            <person name="Shin-I T."/>
            <person name="Minakuchi Y."/>
            <person name="Ohishi K."/>
            <person name="Motoyama A."/>
            <person name="Aizu T."/>
            <person name="Enomoto A."/>
            <person name="Kondo K."/>
            <person name="Tanaka S."/>
            <person name="Hara Y."/>
            <person name="Koshikawa S."/>
            <person name="Sagara H."/>
            <person name="Miura T."/>
            <person name="Yokobori S."/>
            <person name="Miyagawa K."/>
            <person name="Suzuki Y."/>
            <person name="Kubo T."/>
            <person name="Oyama M."/>
            <person name="Kohara Y."/>
            <person name="Fujiyama A."/>
            <person name="Arakawa K."/>
            <person name="Katayama T."/>
            <person name="Toyoda A."/>
            <person name="Kunieda T."/>
        </authorList>
    </citation>
    <scope>NUCLEOTIDE SEQUENCE [LARGE SCALE GENOMIC DNA]</scope>
    <source>
        <strain evidence="2 3">YOKOZUNA-1</strain>
    </source>
</reference>
<sequence>MPNTLGSPPVSSVMSMMVMPSAVAPPPSSVVMSMMMAVWIIVVVVPVAPLFPVQRHISRVGG</sequence>
<keyword evidence="3" id="KW-1185">Reference proteome</keyword>
<name>A0A1D1V611_RAMVA</name>
<proteinExistence type="predicted"/>
<keyword evidence="1" id="KW-0472">Membrane</keyword>
<accession>A0A1D1V611</accession>
<evidence type="ECO:0000256" key="1">
    <source>
        <dbReference type="SAM" id="Phobius"/>
    </source>
</evidence>
<evidence type="ECO:0000313" key="3">
    <source>
        <dbReference type="Proteomes" id="UP000186922"/>
    </source>
</evidence>
<dbReference type="EMBL" id="BDGG01000003">
    <property type="protein sequence ID" value="GAU95107.1"/>
    <property type="molecule type" value="Genomic_DNA"/>
</dbReference>
<evidence type="ECO:0000313" key="2">
    <source>
        <dbReference type="EMBL" id="GAU95107.1"/>
    </source>
</evidence>
<comment type="caution">
    <text evidence="2">The sequence shown here is derived from an EMBL/GenBank/DDBJ whole genome shotgun (WGS) entry which is preliminary data.</text>
</comment>
<dbReference type="AlphaFoldDB" id="A0A1D1V611"/>
<feature type="transmembrane region" description="Helical" evidence="1">
    <location>
        <begin position="30"/>
        <end position="51"/>
    </location>
</feature>
<organism evidence="2 3">
    <name type="scientific">Ramazzottius varieornatus</name>
    <name type="common">Water bear</name>
    <name type="synonym">Tardigrade</name>
    <dbReference type="NCBI Taxonomy" id="947166"/>
    <lineage>
        <taxon>Eukaryota</taxon>
        <taxon>Metazoa</taxon>
        <taxon>Ecdysozoa</taxon>
        <taxon>Tardigrada</taxon>
        <taxon>Eutardigrada</taxon>
        <taxon>Parachela</taxon>
        <taxon>Hypsibioidea</taxon>
        <taxon>Ramazzottiidae</taxon>
        <taxon>Ramazzottius</taxon>
    </lineage>
</organism>
<gene>
    <name evidence="2" type="primary">RvY_06783-1</name>
    <name evidence="2" type="synonym">RvY_06783.1</name>
    <name evidence="2" type="ORF">RvY_06783</name>
</gene>
<dbReference type="Proteomes" id="UP000186922">
    <property type="component" value="Unassembled WGS sequence"/>
</dbReference>
<keyword evidence="1" id="KW-1133">Transmembrane helix</keyword>
<protein>
    <submittedName>
        <fullName evidence="2">Uncharacterized protein</fullName>
    </submittedName>
</protein>
<keyword evidence="1" id="KW-0812">Transmembrane</keyword>